<dbReference type="STRING" id="1300348.I602_344"/>
<organism evidence="2 4">
    <name type="scientific">Polaribacter dokdonensis DSW-5</name>
    <dbReference type="NCBI Taxonomy" id="1300348"/>
    <lineage>
        <taxon>Bacteria</taxon>
        <taxon>Pseudomonadati</taxon>
        <taxon>Bacteroidota</taxon>
        <taxon>Flavobacteriia</taxon>
        <taxon>Flavobacteriales</taxon>
        <taxon>Flavobacteriaceae</taxon>
    </lineage>
</organism>
<proteinExistence type="predicted"/>
<dbReference type="PATRIC" id="fig|1300348.6.peg.345"/>
<feature type="signal peptide" evidence="1">
    <location>
        <begin position="1"/>
        <end position="29"/>
    </location>
</feature>
<gene>
    <name evidence="2" type="ORF">I602_344</name>
    <name evidence="3" type="ORF">SAMN05444353_1440</name>
</gene>
<feature type="chain" id="PRO_5005845637" description="Lipocalin-like domain-containing protein" evidence="1">
    <location>
        <begin position="30"/>
        <end position="150"/>
    </location>
</feature>
<reference evidence="3 5" key="2">
    <citation type="submission" date="2016-10" db="EMBL/GenBank/DDBJ databases">
        <authorList>
            <person name="Varghese N."/>
            <person name="Submissions S."/>
        </authorList>
    </citation>
    <scope>NUCLEOTIDE SEQUENCE [LARGE SCALE GENOMIC DNA]</scope>
    <source>
        <strain evidence="3 5">DSW-5</strain>
    </source>
</reference>
<evidence type="ECO:0000313" key="3">
    <source>
        <dbReference type="EMBL" id="SEE26162.1"/>
    </source>
</evidence>
<dbReference type="Proteomes" id="UP000183071">
    <property type="component" value="Unassembled WGS sequence"/>
</dbReference>
<comment type="caution">
    <text evidence="2">The sequence shown here is derived from an EMBL/GenBank/DDBJ whole genome shotgun (WGS) entry which is preliminary data.</text>
</comment>
<dbReference type="EMBL" id="FNUE01000001">
    <property type="protein sequence ID" value="SEE26162.1"/>
    <property type="molecule type" value="Genomic_DNA"/>
</dbReference>
<keyword evidence="5" id="KW-1185">Reference proteome</keyword>
<accession>A0A0N0CER2</accession>
<sequence length="150" mass="17293">MSTHFKINKLLFFSLAIVLLASCNTQVNSKNKNQDPLQGVWKLDAFYTLANSDTIVKNYNKVQHKMYLNGHVLWNADTDENGVDWSGYGTYSFKNDTITETLTSTSKSMKSDVNTYVIPIDFKVNSYKQVNTYYRNDTVFKNIEIFTKID</sequence>
<evidence type="ECO:0000313" key="2">
    <source>
        <dbReference type="EMBL" id="KOY50784.1"/>
    </source>
</evidence>
<keyword evidence="1" id="KW-0732">Signal</keyword>
<dbReference type="AlphaFoldDB" id="A0A0N0CER2"/>
<evidence type="ECO:0000313" key="5">
    <source>
        <dbReference type="Proteomes" id="UP000183071"/>
    </source>
</evidence>
<evidence type="ECO:0000256" key="1">
    <source>
        <dbReference type="SAM" id="SignalP"/>
    </source>
</evidence>
<evidence type="ECO:0008006" key="6">
    <source>
        <dbReference type="Google" id="ProtNLM"/>
    </source>
</evidence>
<dbReference type="EMBL" id="LGBR01000001">
    <property type="protein sequence ID" value="KOY50784.1"/>
    <property type="molecule type" value="Genomic_DNA"/>
</dbReference>
<dbReference type="PROSITE" id="PS51257">
    <property type="entry name" value="PROKAR_LIPOPROTEIN"/>
    <property type="match status" value="1"/>
</dbReference>
<name>A0A0N0CER2_9FLAO</name>
<dbReference type="OrthoDB" id="1441376at2"/>
<reference evidence="2 4" key="1">
    <citation type="submission" date="2015-07" db="EMBL/GenBank/DDBJ databases">
        <title>Genome of Polaribacter dokdonenesis DSW-5, isolated from seawater off Dokdo in Korea.</title>
        <authorList>
            <person name="Yoon K."/>
            <person name="Song J.Y."/>
            <person name="Kim J.F."/>
        </authorList>
    </citation>
    <scope>NUCLEOTIDE SEQUENCE [LARGE SCALE GENOMIC DNA]</scope>
    <source>
        <strain evidence="2 4">DSW-5</strain>
    </source>
</reference>
<dbReference type="Proteomes" id="UP000037716">
    <property type="component" value="Unassembled WGS sequence"/>
</dbReference>
<evidence type="ECO:0000313" key="4">
    <source>
        <dbReference type="Proteomes" id="UP000037716"/>
    </source>
</evidence>
<dbReference type="RefSeq" id="WP_053973050.1">
    <property type="nucleotide sequence ID" value="NZ_FNUE01000001.1"/>
</dbReference>
<protein>
    <recommendedName>
        <fullName evidence="6">Lipocalin-like domain-containing protein</fullName>
    </recommendedName>
</protein>